<evidence type="ECO:0000256" key="1">
    <source>
        <dbReference type="ARBA" id="ARBA00001933"/>
    </source>
</evidence>
<evidence type="ECO:0000256" key="2">
    <source>
        <dbReference type="ARBA" id="ARBA00022898"/>
    </source>
</evidence>
<dbReference type="GO" id="GO:0009097">
    <property type="term" value="P:isoleucine biosynthetic process"/>
    <property type="evidence" value="ECO:0007669"/>
    <property type="project" value="TreeGrafter"/>
</dbReference>
<dbReference type="GO" id="GO:0016836">
    <property type="term" value="F:hydro-lyase activity"/>
    <property type="evidence" value="ECO:0007669"/>
    <property type="project" value="UniProtKB-UniRule"/>
</dbReference>
<dbReference type="NCBIfam" id="NF002823">
    <property type="entry name" value="PRK02991.1"/>
    <property type="match status" value="1"/>
</dbReference>
<keyword evidence="7" id="KW-1185">Reference proteome</keyword>
<evidence type="ECO:0000313" key="7">
    <source>
        <dbReference type="Proteomes" id="UP000185999"/>
    </source>
</evidence>
<evidence type="ECO:0000313" key="6">
    <source>
        <dbReference type="EMBL" id="SIS59107.1"/>
    </source>
</evidence>
<dbReference type="Gene3D" id="3.40.50.1100">
    <property type="match status" value="2"/>
</dbReference>
<proteinExistence type="inferred from homology"/>
<keyword evidence="3 4" id="KW-0456">Lyase</keyword>
<dbReference type="GO" id="GO:0030170">
    <property type="term" value="F:pyridoxal phosphate binding"/>
    <property type="evidence" value="ECO:0007669"/>
    <property type="project" value="InterPro"/>
</dbReference>
<dbReference type="Proteomes" id="UP000185999">
    <property type="component" value="Unassembled WGS sequence"/>
</dbReference>
<dbReference type="STRING" id="619304.SAMN05421760_102323"/>
<comment type="catalytic activity">
    <reaction evidence="4">
        <text>D-serine = pyruvate + NH4(+)</text>
        <dbReference type="Rhea" id="RHEA:13977"/>
        <dbReference type="ChEBI" id="CHEBI:15361"/>
        <dbReference type="ChEBI" id="CHEBI:28938"/>
        <dbReference type="ChEBI" id="CHEBI:35247"/>
        <dbReference type="EC" id="4.3.1.18"/>
    </reaction>
</comment>
<comment type="similarity">
    <text evidence="4">Belongs to the serine/threonine dehydratase family. DsdA subfamily.</text>
</comment>
<dbReference type="InterPro" id="IPR001926">
    <property type="entry name" value="TrpB-like_PALP"/>
</dbReference>
<evidence type="ECO:0000259" key="5">
    <source>
        <dbReference type="Pfam" id="PF00291"/>
    </source>
</evidence>
<accession>A0A1N7KBY1</accession>
<dbReference type="PANTHER" id="PTHR48078">
    <property type="entry name" value="THREONINE DEHYDRATASE, MITOCHONDRIAL-RELATED"/>
    <property type="match status" value="1"/>
</dbReference>
<evidence type="ECO:0000256" key="4">
    <source>
        <dbReference type="HAMAP-Rule" id="MF_01030"/>
    </source>
</evidence>
<sequence length="442" mass="48620">MTPLFDPALKEQLSTAASFLWLNPAYRSKMDKTRQPLSIDDIKSADLRLHRFAPLLQKLFPELQQSHGLIESELQAIPNMQHAVFPELPGKLMIKADHALPVAGSIKARGGIYEVLCHCESLALKHSILSSTEDNYLKLIDTDAREIFSRYKIAVSSTGNLGLSIGIISSALGFNATVHMSAEAKDWKKKRLRERGVSVIEHSDDYSAAVTAGRQQSEADPLSYFIDDENSSQLFTGYAVAALRLKEQLKAQQVAVDAEHPLFVYLPCGVGGAPGGITFGLKQIFGPYVHCFFAEPVQAPCVLIGLQADSEETLLSVYDVGLTVTTEADGLAVSKASAWVCSVIKNILSGVFTVEDNSLFRHLYQLYLHENITLEPSAAAGFSGPEHIIQSETGRRYLEQENLLGHLDKATHLIWTTGGLFVPPEEMKKSQHYGQQLIENNN</sequence>
<dbReference type="GO" id="GO:0036088">
    <property type="term" value="P:D-serine catabolic process"/>
    <property type="evidence" value="ECO:0007669"/>
    <property type="project" value="TreeGrafter"/>
</dbReference>
<comment type="cofactor">
    <cofactor evidence="1 4">
        <name>pyridoxal 5'-phosphate</name>
        <dbReference type="ChEBI" id="CHEBI:597326"/>
    </cofactor>
</comment>
<dbReference type="InterPro" id="IPR011780">
    <property type="entry name" value="D_Ser_am_lyase"/>
</dbReference>
<protein>
    <recommendedName>
        <fullName evidence="4">Probable D-serine dehydratase</fullName>
        <ecNumber evidence="4">4.3.1.18</ecNumber>
    </recommendedName>
    <alternativeName>
        <fullName evidence="4">D-serine deaminase</fullName>
        <shortName evidence="4">DSD</shortName>
    </alternativeName>
</protein>
<dbReference type="HAMAP" id="MF_01030">
    <property type="entry name" value="D_Ser_dehydrat"/>
    <property type="match status" value="1"/>
</dbReference>
<dbReference type="GO" id="GO:0008721">
    <property type="term" value="F:D-serine ammonia-lyase activity"/>
    <property type="evidence" value="ECO:0007669"/>
    <property type="project" value="UniProtKB-EC"/>
</dbReference>
<reference evidence="7" key="1">
    <citation type="submission" date="2017-01" db="EMBL/GenBank/DDBJ databases">
        <authorList>
            <person name="Varghese N."/>
            <person name="Submissions S."/>
        </authorList>
    </citation>
    <scope>NUCLEOTIDE SEQUENCE [LARGE SCALE GENOMIC DNA]</scope>
    <source>
        <strain evidence="7">DSM 22306</strain>
    </source>
</reference>
<dbReference type="NCBIfam" id="TIGR02035">
    <property type="entry name" value="D_Ser_am_lyase"/>
    <property type="match status" value="1"/>
</dbReference>
<dbReference type="OrthoDB" id="9780546at2"/>
<dbReference type="PANTHER" id="PTHR48078:SF9">
    <property type="entry name" value="D-SERINE DEHYDRATASE"/>
    <property type="match status" value="1"/>
</dbReference>
<gene>
    <name evidence="4" type="primary">dsdA</name>
    <name evidence="6" type="ORF">SAMN05421760_102323</name>
</gene>
<dbReference type="InterPro" id="IPR036052">
    <property type="entry name" value="TrpB-like_PALP_sf"/>
</dbReference>
<keyword evidence="2 4" id="KW-0663">Pyridoxal phosphate</keyword>
<dbReference type="RefSeq" id="WP_054342418.1">
    <property type="nucleotide sequence ID" value="NZ_FTOE01000002.1"/>
</dbReference>
<evidence type="ECO:0000256" key="3">
    <source>
        <dbReference type="ARBA" id="ARBA00023239"/>
    </source>
</evidence>
<dbReference type="EMBL" id="FTOE01000002">
    <property type="protein sequence ID" value="SIS59107.1"/>
    <property type="molecule type" value="Genomic_DNA"/>
</dbReference>
<feature type="modified residue" description="N6-(pyridoxal phosphate)lysine" evidence="4">
    <location>
        <position position="107"/>
    </location>
</feature>
<name>A0A1N7KBY1_9GAMM</name>
<dbReference type="AlphaFoldDB" id="A0A1N7KBY1"/>
<dbReference type="SUPFAM" id="SSF53686">
    <property type="entry name" value="Tryptophan synthase beta subunit-like PLP-dependent enzymes"/>
    <property type="match status" value="1"/>
</dbReference>
<dbReference type="InterPro" id="IPR050147">
    <property type="entry name" value="Ser/Thr_Dehydratase"/>
</dbReference>
<dbReference type="Pfam" id="PF00291">
    <property type="entry name" value="PALP"/>
    <property type="match status" value="1"/>
</dbReference>
<dbReference type="EC" id="4.3.1.18" evidence="4"/>
<feature type="domain" description="Tryptophan synthase beta chain-like PALP" evidence="5">
    <location>
        <begin position="86"/>
        <end position="385"/>
    </location>
</feature>
<organism evidence="6 7">
    <name type="scientific">Neptunomonas antarctica</name>
    <dbReference type="NCBI Taxonomy" id="619304"/>
    <lineage>
        <taxon>Bacteria</taxon>
        <taxon>Pseudomonadati</taxon>
        <taxon>Pseudomonadota</taxon>
        <taxon>Gammaproteobacteria</taxon>
        <taxon>Oceanospirillales</taxon>
        <taxon>Oceanospirillaceae</taxon>
        <taxon>Neptunomonas</taxon>
    </lineage>
</organism>